<accession>A0ABX0J4N1</accession>
<dbReference type="InterPro" id="IPR000092">
    <property type="entry name" value="Polyprenyl_synt"/>
</dbReference>
<dbReference type="SFLD" id="SFLDG01211">
    <property type="entry name" value="Competence_Regulatory_Protein"/>
    <property type="match status" value="1"/>
</dbReference>
<evidence type="ECO:0000256" key="1">
    <source>
        <dbReference type="RuleBase" id="RU004466"/>
    </source>
</evidence>
<organism evidence="2 3">
    <name type="scientific">Paenibacillus agricola</name>
    <dbReference type="NCBI Taxonomy" id="2716264"/>
    <lineage>
        <taxon>Bacteria</taxon>
        <taxon>Bacillati</taxon>
        <taxon>Bacillota</taxon>
        <taxon>Bacilli</taxon>
        <taxon>Bacillales</taxon>
        <taxon>Paenibacillaceae</taxon>
        <taxon>Paenibacillus</taxon>
    </lineage>
</organism>
<sequence>MEPKVVRNMYNIVDKYVVEKDLNALLKTFIKDKAVEGSKWSTITRYTHYMLGGNSPAIDLSEAMAEMVMLAFDIIDDLQDGDNKLKPWVVCSPAYTLNGILAFLFAFMAEMGDIQEQLPPGSPSLMKELGALLSQSINGQQIDLNGTISTEGDYLAMIQKKSGSLIRFACLMGYALVPNLDKQTVAAMNELAELIGMISQMENDIRDVQRIDEKNDLLQKKRTLPILFLLMEPEPAFPYVHQFYEGIITEDSFISRKKACIQYIEDSGCIEYSRIIQSLYIDQAEAGFISLPGISPWKEQFKETTFARKAV</sequence>
<evidence type="ECO:0008006" key="4">
    <source>
        <dbReference type="Google" id="ProtNLM"/>
    </source>
</evidence>
<reference evidence="2" key="1">
    <citation type="submission" date="2020-03" db="EMBL/GenBank/DDBJ databases">
        <title>Draft sequencing of Paenibacilllus sp. S3N08.</title>
        <authorList>
            <person name="Kim D.-U."/>
        </authorList>
    </citation>
    <scope>NUCLEOTIDE SEQUENCE</scope>
    <source>
        <strain evidence="2">S3N08</strain>
    </source>
</reference>
<dbReference type="InterPro" id="IPR033965">
    <property type="entry name" value="ComQ"/>
</dbReference>
<comment type="caution">
    <text evidence="2">The sequence shown here is derived from an EMBL/GenBank/DDBJ whole genome shotgun (WGS) entry which is preliminary data.</text>
</comment>
<dbReference type="SUPFAM" id="SSF48576">
    <property type="entry name" value="Terpenoid synthases"/>
    <property type="match status" value="1"/>
</dbReference>
<dbReference type="Pfam" id="PF00348">
    <property type="entry name" value="polyprenyl_synt"/>
    <property type="match status" value="1"/>
</dbReference>
<name>A0ABX0J4N1_9BACL</name>
<evidence type="ECO:0000313" key="2">
    <source>
        <dbReference type="EMBL" id="NHN31097.1"/>
    </source>
</evidence>
<proteinExistence type="inferred from homology"/>
<dbReference type="InterPro" id="IPR008949">
    <property type="entry name" value="Isoprenoid_synthase_dom_sf"/>
</dbReference>
<dbReference type="CDD" id="cd00867">
    <property type="entry name" value="Trans_IPPS"/>
    <property type="match status" value="1"/>
</dbReference>
<comment type="similarity">
    <text evidence="1">Belongs to the FPP/GGPP synthase family.</text>
</comment>
<keyword evidence="1" id="KW-0808">Transferase</keyword>
<dbReference type="RefSeq" id="WP_166150679.1">
    <property type="nucleotide sequence ID" value="NZ_JAAOIW010000004.1"/>
</dbReference>
<dbReference type="EMBL" id="JAAOIW010000004">
    <property type="protein sequence ID" value="NHN31097.1"/>
    <property type="molecule type" value="Genomic_DNA"/>
</dbReference>
<evidence type="ECO:0000313" key="3">
    <source>
        <dbReference type="Proteomes" id="UP001165962"/>
    </source>
</evidence>
<keyword evidence="3" id="KW-1185">Reference proteome</keyword>
<gene>
    <name evidence="2" type="ORF">G9U52_14755</name>
</gene>
<dbReference type="Proteomes" id="UP001165962">
    <property type="component" value="Unassembled WGS sequence"/>
</dbReference>
<dbReference type="SFLD" id="SFLDS00005">
    <property type="entry name" value="Isoprenoid_Synthase_Type_I"/>
    <property type="match status" value="1"/>
</dbReference>
<dbReference type="Gene3D" id="1.10.600.10">
    <property type="entry name" value="Farnesyl Diphosphate Synthase"/>
    <property type="match status" value="1"/>
</dbReference>
<protein>
    <recommendedName>
        <fullName evidence="4">Competence protein ComQ</fullName>
    </recommendedName>
</protein>